<dbReference type="STRING" id="3750.A0A498KEG6"/>
<feature type="compositionally biased region" description="Basic and acidic residues" evidence="1">
    <location>
        <begin position="364"/>
        <end position="376"/>
    </location>
</feature>
<feature type="compositionally biased region" description="Basic residues" evidence="1">
    <location>
        <begin position="437"/>
        <end position="446"/>
    </location>
</feature>
<keyword evidence="4" id="KW-1185">Reference proteome</keyword>
<dbReference type="EMBL" id="RDQH01000329">
    <property type="protein sequence ID" value="RXI03853.1"/>
    <property type="molecule type" value="Genomic_DNA"/>
</dbReference>
<gene>
    <name evidence="3" type="ORF">DVH24_038127</name>
</gene>
<keyword evidence="2" id="KW-0732">Signal</keyword>
<evidence type="ECO:0000313" key="3">
    <source>
        <dbReference type="EMBL" id="RXI03853.1"/>
    </source>
</evidence>
<evidence type="ECO:0008006" key="5">
    <source>
        <dbReference type="Google" id="ProtNLM"/>
    </source>
</evidence>
<feature type="compositionally biased region" description="Basic and acidic residues" evidence="1">
    <location>
        <begin position="69"/>
        <end position="81"/>
    </location>
</feature>
<reference evidence="3 4" key="1">
    <citation type="submission" date="2018-10" db="EMBL/GenBank/DDBJ databases">
        <title>A high-quality apple genome assembly.</title>
        <authorList>
            <person name="Hu J."/>
        </authorList>
    </citation>
    <scope>NUCLEOTIDE SEQUENCE [LARGE SCALE GENOMIC DNA]</scope>
    <source>
        <strain evidence="4">cv. HFTH1</strain>
        <tissue evidence="3">Young leaf</tissue>
    </source>
</reference>
<feature type="compositionally biased region" description="Basic residues" evidence="1">
    <location>
        <begin position="577"/>
        <end position="588"/>
    </location>
</feature>
<dbReference type="Proteomes" id="UP000290289">
    <property type="component" value="Chromosome 3"/>
</dbReference>
<evidence type="ECO:0000256" key="1">
    <source>
        <dbReference type="SAM" id="MobiDB-lite"/>
    </source>
</evidence>
<dbReference type="AlphaFoldDB" id="A0A498KEG6"/>
<feature type="region of interest" description="Disordered" evidence="1">
    <location>
        <begin position="58"/>
        <end position="94"/>
    </location>
</feature>
<feature type="region of interest" description="Disordered" evidence="1">
    <location>
        <begin position="141"/>
        <end position="162"/>
    </location>
</feature>
<feature type="signal peptide" evidence="2">
    <location>
        <begin position="1"/>
        <end position="22"/>
    </location>
</feature>
<feature type="compositionally biased region" description="Basic and acidic residues" evidence="1">
    <location>
        <begin position="333"/>
        <end position="356"/>
    </location>
</feature>
<proteinExistence type="predicted"/>
<evidence type="ECO:0000256" key="2">
    <source>
        <dbReference type="SAM" id="SignalP"/>
    </source>
</evidence>
<organism evidence="3 4">
    <name type="scientific">Malus domestica</name>
    <name type="common">Apple</name>
    <name type="synonym">Pyrus malus</name>
    <dbReference type="NCBI Taxonomy" id="3750"/>
    <lineage>
        <taxon>Eukaryota</taxon>
        <taxon>Viridiplantae</taxon>
        <taxon>Streptophyta</taxon>
        <taxon>Embryophyta</taxon>
        <taxon>Tracheophyta</taxon>
        <taxon>Spermatophyta</taxon>
        <taxon>Magnoliopsida</taxon>
        <taxon>eudicotyledons</taxon>
        <taxon>Gunneridae</taxon>
        <taxon>Pentapetalae</taxon>
        <taxon>rosids</taxon>
        <taxon>fabids</taxon>
        <taxon>Rosales</taxon>
        <taxon>Rosaceae</taxon>
        <taxon>Amygdaloideae</taxon>
        <taxon>Maleae</taxon>
        <taxon>Malus</taxon>
    </lineage>
</organism>
<feature type="region of interest" description="Disordered" evidence="1">
    <location>
        <begin position="333"/>
        <end position="633"/>
    </location>
</feature>
<accession>A0A498KEG6</accession>
<comment type="caution">
    <text evidence="3">The sequence shown here is derived from an EMBL/GenBank/DDBJ whole genome shotgun (WGS) entry which is preliminary data.</text>
</comment>
<protein>
    <recommendedName>
        <fullName evidence="5">Calmodulin-binding domain-containing protein</fullName>
    </recommendedName>
</protein>
<evidence type="ECO:0000313" key="4">
    <source>
        <dbReference type="Proteomes" id="UP000290289"/>
    </source>
</evidence>
<sequence length="792" mass="89427">MKTTHTVLLAIFSFVLLHTVTSSSPLQTHQELLQLQVHPRHRNQPRRLLLASAVASFSANPKNPSSSKAMEDPKKYVEASLRKSPPSKSNPTQNRSNLEFRVIVQLTYKHGFLCKLHSLSSFSLSLEIPYIKMRIRNSRSNFSQMTPPETTPGAAHLRSPEGSDDRFLVEEENRRIGWSCHTKKQFPAQVSSEDQLHDELEAASSTEIRSLNCVDKGKDVKHCMQMDTNPASEGQSEGEAEKGKQFTACAGSQGGGENVTSPVTAGIARPCSFSHLGQKLPFKKRRPYSLTETEVEMEREKVEDVYLEVKVEDAVMEAKEKCMPVEIEKENHFAEVKEDKPVKAEAEDAVADKKEESLEEGEIREETAEETEKTSELELVNEGLYVPHLTIDENQQDSKNEELNLEETAGEPNEKPRRGRKTPRSSASTSSDEPHQGRQKLKRGSPKRMQDAAEENQGCVEKQKPLRGRPNRGKEESSLSNNRYPRRGRSQRDTEESFPSNNRKPRRGRPKRSTEESPHSNNRYPRRGRSKRDTEESFPSNSRKPRRGRPKRSAEESPHSNSGYSLDTEESSPSNNRKPRRGRPKRSTGKSPHSNNRGRRIVKTPPPPPTSSVGSSEDPPAQQDEQEDTAGGLTEDAYKEISDSYVTPRKGKVSNAVVPAQQIVDPDEVTSKRIRRRIDSRDVNMRRSNCTRNEMTQVGHARARASGVARARGMHNLMPSRPKTEEELVKNVYGEAKAAQRKRVRLLREFYDRGCYDSMNECSTSSDLHMTWSLLYLCLSSYFLRSIENGSS</sequence>
<name>A0A498KEG6_MALDO</name>
<feature type="chain" id="PRO_5019812577" description="Calmodulin-binding domain-containing protein" evidence="2">
    <location>
        <begin position="23"/>
        <end position="792"/>
    </location>
</feature>